<reference evidence="2" key="1">
    <citation type="journal article" date="2023" name="Front. Plant Sci.">
        <title>Chromosomal-level genome assembly of Melastoma candidum provides insights into trichome evolution.</title>
        <authorList>
            <person name="Zhong Y."/>
            <person name="Wu W."/>
            <person name="Sun C."/>
            <person name="Zou P."/>
            <person name="Liu Y."/>
            <person name="Dai S."/>
            <person name="Zhou R."/>
        </authorList>
    </citation>
    <scope>NUCLEOTIDE SEQUENCE [LARGE SCALE GENOMIC DNA]</scope>
</reference>
<gene>
    <name evidence="1" type="ORF">MLD38_027763</name>
</gene>
<organism evidence="1 2">
    <name type="scientific">Melastoma candidum</name>
    <dbReference type="NCBI Taxonomy" id="119954"/>
    <lineage>
        <taxon>Eukaryota</taxon>
        <taxon>Viridiplantae</taxon>
        <taxon>Streptophyta</taxon>
        <taxon>Embryophyta</taxon>
        <taxon>Tracheophyta</taxon>
        <taxon>Spermatophyta</taxon>
        <taxon>Magnoliopsida</taxon>
        <taxon>eudicotyledons</taxon>
        <taxon>Gunneridae</taxon>
        <taxon>Pentapetalae</taxon>
        <taxon>rosids</taxon>
        <taxon>malvids</taxon>
        <taxon>Myrtales</taxon>
        <taxon>Melastomataceae</taxon>
        <taxon>Melastomatoideae</taxon>
        <taxon>Melastomateae</taxon>
        <taxon>Melastoma</taxon>
    </lineage>
</organism>
<dbReference type="EMBL" id="CM042886">
    <property type="protein sequence ID" value="KAI4343235.1"/>
    <property type="molecule type" value="Genomic_DNA"/>
</dbReference>
<name>A0ACB9P8H9_9MYRT</name>
<sequence length="288" mass="32589">MALEAVVFPHPFRSEFVDPGSFGSIPIDLPFECEWSAQCSVSAISQQLDEPSPMEDPGVDCGEVQRAVEVPPSSSVKEGERPKRRRPKSRKSREDIENQRMTHIAVERNRRKQMNEYLSSLRSLMPESYCQKSDQASIVGSAINFLKELEYKIRLLEGPRDRPVTNPDDKNHDFLPPDDLVREHPLSVDDGSPAPLQRQRSLEIPEVEASMVESHANLKIRSRPRPKQLLKLISGLRALRLTILHLNILTVGELSHYSISLKAEDYCKLTSGEDITSAVHHILLQTQE</sequence>
<dbReference type="Proteomes" id="UP001057402">
    <property type="component" value="Chromosome 7"/>
</dbReference>
<keyword evidence="2" id="KW-1185">Reference proteome</keyword>
<comment type="caution">
    <text evidence="1">The sequence shown here is derived from an EMBL/GenBank/DDBJ whole genome shotgun (WGS) entry which is preliminary data.</text>
</comment>
<evidence type="ECO:0000313" key="1">
    <source>
        <dbReference type="EMBL" id="KAI4343235.1"/>
    </source>
</evidence>
<protein>
    <submittedName>
        <fullName evidence="1">Uncharacterized protein</fullName>
    </submittedName>
</protein>
<evidence type="ECO:0000313" key="2">
    <source>
        <dbReference type="Proteomes" id="UP001057402"/>
    </source>
</evidence>
<proteinExistence type="predicted"/>
<accession>A0ACB9P8H9</accession>